<dbReference type="CDD" id="cd00955">
    <property type="entry name" value="Transaldolase_like"/>
    <property type="match status" value="1"/>
</dbReference>
<evidence type="ECO:0000256" key="11">
    <source>
        <dbReference type="HAMAP-Rule" id="MF_00493"/>
    </source>
</evidence>
<comment type="caution">
    <text evidence="12">The sequence shown here is derived from an EMBL/GenBank/DDBJ whole genome shotgun (WGS) entry which is preliminary data.</text>
</comment>
<keyword evidence="7 11" id="KW-0808">Transferase</keyword>
<evidence type="ECO:0000256" key="9">
    <source>
        <dbReference type="ARBA" id="ARBA00023270"/>
    </source>
</evidence>
<dbReference type="GO" id="GO:0004801">
    <property type="term" value="F:transaldolase activity"/>
    <property type="evidence" value="ECO:0007669"/>
    <property type="project" value="UniProtKB-EC"/>
</dbReference>
<evidence type="ECO:0000256" key="6">
    <source>
        <dbReference type="ARBA" id="ARBA00022490"/>
    </source>
</evidence>
<organism evidence="12 13">
    <name type="scientific">Aciditerrimonas ferrireducens</name>
    <dbReference type="NCBI Taxonomy" id="667306"/>
    <lineage>
        <taxon>Bacteria</taxon>
        <taxon>Bacillati</taxon>
        <taxon>Actinomycetota</taxon>
        <taxon>Acidimicrobiia</taxon>
        <taxon>Acidimicrobiales</taxon>
        <taxon>Acidimicrobiaceae</taxon>
        <taxon>Aciditerrimonas</taxon>
    </lineage>
</organism>
<evidence type="ECO:0000256" key="4">
    <source>
        <dbReference type="ARBA" id="ARBA00008426"/>
    </source>
</evidence>
<accession>A0ABV6C2A3</accession>
<dbReference type="InterPro" id="IPR001585">
    <property type="entry name" value="TAL/FSA"/>
</dbReference>
<protein>
    <recommendedName>
        <fullName evidence="5 11">Transaldolase</fullName>
        <ecNumber evidence="5 11">2.2.1.2</ecNumber>
    </recommendedName>
</protein>
<keyword evidence="13" id="KW-1185">Reference proteome</keyword>
<sequence length="378" mass="40747">MTKLHDLYDRCGQSPWLDNLRRDYVRGGRLAELVDQGVRGVTSNPTIFAKAIEGEDDYDEQFRQLLADHDVEGAYWELVATDIQEAAEVLAPVHQASGGVDGYVSVEVSPALAHDTAGTVAAARQLHARIARPNVLVKIPATAEGVPAIRQVIAQGLSVNVTLIFSLERYQEVMEAYLAGLEELAAQGTADLSRVRSVASFFVSRVDTEVDRRLGVLADQADPDQAARYRAAMGKAAVAQAQLAYQRFLRTFSGPRWAALAARGAKVQRPLWASTSTKNPAYPDLLYVDQLIGPDTVSTMPDETLAAFLDHGTPARTVDRDPQAAETALETVGELGIDLADVARVLEAQGVAAFGASFDDLLAELRRKAAALAPGRQS</sequence>
<dbReference type="InterPro" id="IPR018225">
    <property type="entry name" value="Transaldolase_AS"/>
</dbReference>
<dbReference type="HAMAP" id="MF_00493">
    <property type="entry name" value="Transaldolase_2"/>
    <property type="match status" value="1"/>
</dbReference>
<evidence type="ECO:0000256" key="2">
    <source>
        <dbReference type="ARBA" id="ARBA00004496"/>
    </source>
</evidence>
<comment type="function">
    <text evidence="1 11">Transaldolase is important for the balance of metabolites in the pentose-phosphate pathway.</text>
</comment>
<dbReference type="NCBIfam" id="NF002881">
    <property type="entry name" value="PRK03343.1"/>
    <property type="match status" value="1"/>
</dbReference>
<dbReference type="RefSeq" id="WP_377789113.1">
    <property type="nucleotide sequence ID" value="NZ_JBHLYQ010000050.1"/>
</dbReference>
<dbReference type="PIRSF" id="PIRSF036915">
    <property type="entry name" value="Trnald_Bac_Plnt"/>
    <property type="match status" value="1"/>
</dbReference>
<proteinExistence type="inferred from homology"/>
<dbReference type="PROSITE" id="PS00958">
    <property type="entry name" value="TRANSALDOLASE_2"/>
    <property type="match status" value="1"/>
</dbReference>
<dbReference type="EMBL" id="JBHLYQ010000050">
    <property type="protein sequence ID" value="MFC0081820.1"/>
    <property type="molecule type" value="Genomic_DNA"/>
</dbReference>
<dbReference type="Pfam" id="PF00923">
    <property type="entry name" value="TAL_FSA"/>
    <property type="match status" value="1"/>
</dbReference>
<dbReference type="NCBIfam" id="TIGR00876">
    <property type="entry name" value="tal_mycobact"/>
    <property type="match status" value="1"/>
</dbReference>
<gene>
    <name evidence="11 12" type="primary">tal</name>
    <name evidence="12" type="ORF">ACFFRE_06630</name>
</gene>
<evidence type="ECO:0000256" key="7">
    <source>
        <dbReference type="ARBA" id="ARBA00022679"/>
    </source>
</evidence>
<comment type="pathway">
    <text evidence="3 11">Carbohydrate degradation; pentose phosphate pathway; D-glyceraldehyde 3-phosphate and beta-D-fructose 6-phosphate from D-ribose 5-phosphate and D-xylulose 5-phosphate (non-oxidative stage): step 2/3.</text>
</comment>
<reference evidence="12 13" key="1">
    <citation type="submission" date="2024-09" db="EMBL/GenBank/DDBJ databases">
        <authorList>
            <person name="Sun Q."/>
            <person name="Mori K."/>
        </authorList>
    </citation>
    <scope>NUCLEOTIDE SEQUENCE [LARGE SCALE GENOMIC DNA]</scope>
    <source>
        <strain evidence="12 13">JCM 15389</strain>
    </source>
</reference>
<feature type="active site" description="Schiff-base intermediate with substrate" evidence="11">
    <location>
        <position position="138"/>
    </location>
</feature>
<dbReference type="PANTHER" id="PTHR10683">
    <property type="entry name" value="TRANSALDOLASE"/>
    <property type="match status" value="1"/>
</dbReference>
<dbReference type="InterPro" id="IPR004732">
    <property type="entry name" value="Transaldolase_2"/>
</dbReference>
<keyword evidence="9 11" id="KW-0704">Schiff base</keyword>
<evidence type="ECO:0000256" key="8">
    <source>
        <dbReference type="ARBA" id="ARBA00023126"/>
    </source>
</evidence>
<comment type="catalytic activity">
    <reaction evidence="10 11">
        <text>D-sedoheptulose 7-phosphate + D-glyceraldehyde 3-phosphate = D-erythrose 4-phosphate + beta-D-fructose 6-phosphate</text>
        <dbReference type="Rhea" id="RHEA:17053"/>
        <dbReference type="ChEBI" id="CHEBI:16897"/>
        <dbReference type="ChEBI" id="CHEBI:57483"/>
        <dbReference type="ChEBI" id="CHEBI:57634"/>
        <dbReference type="ChEBI" id="CHEBI:59776"/>
        <dbReference type="EC" id="2.2.1.2"/>
    </reaction>
</comment>
<dbReference type="Gene3D" id="3.20.20.70">
    <property type="entry name" value="Aldolase class I"/>
    <property type="match status" value="1"/>
</dbReference>
<name>A0ABV6C2A3_9ACTN</name>
<evidence type="ECO:0000313" key="13">
    <source>
        <dbReference type="Proteomes" id="UP001589788"/>
    </source>
</evidence>
<evidence type="ECO:0000256" key="1">
    <source>
        <dbReference type="ARBA" id="ARBA00003518"/>
    </source>
</evidence>
<evidence type="ECO:0000313" key="12">
    <source>
        <dbReference type="EMBL" id="MFC0081820.1"/>
    </source>
</evidence>
<dbReference type="PANTHER" id="PTHR10683:SF31">
    <property type="entry name" value="TRANSALDOLASE"/>
    <property type="match status" value="1"/>
</dbReference>
<evidence type="ECO:0000256" key="3">
    <source>
        <dbReference type="ARBA" id="ARBA00004857"/>
    </source>
</evidence>
<dbReference type="SUPFAM" id="SSF51569">
    <property type="entry name" value="Aldolase"/>
    <property type="match status" value="1"/>
</dbReference>
<keyword evidence="8 11" id="KW-0570">Pentose shunt</keyword>
<comment type="subcellular location">
    <subcellularLocation>
        <location evidence="2 11">Cytoplasm</location>
    </subcellularLocation>
</comment>
<keyword evidence="6 11" id="KW-0963">Cytoplasm</keyword>
<dbReference type="EC" id="2.2.1.2" evidence="5 11"/>
<dbReference type="PROSITE" id="PS01054">
    <property type="entry name" value="TRANSALDOLASE_1"/>
    <property type="match status" value="1"/>
</dbReference>
<evidence type="ECO:0000256" key="10">
    <source>
        <dbReference type="ARBA" id="ARBA00048810"/>
    </source>
</evidence>
<dbReference type="Proteomes" id="UP001589788">
    <property type="component" value="Unassembled WGS sequence"/>
</dbReference>
<evidence type="ECO:0000256" key="5">
    <source>
        <dbReference type="ARBA" id="ARBA00013151"/>
    </source>
</evidence>
<comment type="similarity">
    <text evidence="4 11">Belongs to the transaldolase family. Type 2 subfamily.</text>
</comment>
<dbReference type="InterPro" id="IPR013785">
    <property type="entry name" value="Aldolase_TIM"/>
</dbReference>